<dbReference type="SUPFAM" id="SSF88713">
    <property type="entry name" value="Glycoside hydrolase/deacetylase"/>
    <property type="match status" value="1"/>
</dbReference>
<dbReference type="PANTHER" id="PTHR30105">
    <property type="entry name" value="UNCHARACTERIZED YIBQ-RELATED"/>
    <property type="match status" value="1"/>
</dbReference>
<protein>
    <submittedName>
        <fullName evidence="2">Divergent polysaccharide deacetylase family protein</fullName>
    </submittedName>
</protein>
<dbReference type="PANTHER" id="PTHR30105:SF2">
    <property type="entry name" value="DIVERGENT POLYSACCHARIDE DEACETYLASE SUPERFAMILY"/>
    <property type="match status" value="1"/>
</dbReference>
<dbReference type="InterPro" id="IPR006837">
    <property type="entry name" value="Divergent_DAC"/>
</dbReference>
<sequence>MHRYALLLCMLWLLAAPSLAAADGEVQPPAVKIALIIDDLGNQLIAGEQALALPGALTYAFLPQTPFAWQLASRAHELNKEVMLHQPMESDNGNPLGNGALTLDMSRERFTITLRRNLASVPYVVGVNNHMGSLLTRDPTAMRWLMDVLRANGLYYIDSRTTDATVAERTANRNLVAASRRHVFLDNLPQTQAIRAQLRKLIEMARDQGGAIGIAHPYPETLALLRKELPRLERQGVELVPVSQLVYSGRPLWHAYSSPSPKDAKSSKQSPSRIY</sequence>
<dbReference type="CDD" id="cd10936">
    <property type="entry name" value="CE4_DAC2"/>
    <property type="match status" value="1"/>
</dbReference>
<gene>
    <name evidence="2" type="ORF">KME65_11440</name>
</gene>
<comment type="caution">
    <text evidence="2">The sequence shown here is derived from an EMBL/GenBank/DDBJ whole genome shotgun (WGS) entry which is preliminary data.</text>
</comment>
<dbReference type="GO" id="GO:0005975">
    <property type="term" value="P:carbohydrate metabolic process"/>
    <property type="evidence" value="ECO:0007669"/>
    <property type="project" value="InterPro"/>
</dbReference>
<evidence type="ECO:0000313" key="2">
    <source>
        <dbReference type="EMBL" id="MBT2989567.1"/>
    </source>
</evidence>
<dbReference type="Pfam" id="PF04748">
    <property type="entry name" value="Polysacc_deac_2"/>
    <property type="match status" value="1"/>
</dbReference>
<proteinExistence type="predicted"/>
<dbReference type="InterPro" id="IPR011330">
    <property type="entry name" value="Glyco_hydro/deAcase_b/a-brl"/>
</dbReference>
<dbReference type="Gene3D" id="3.20.20.370">
    <property type="entry name" value="Glycoside hydrolase/deacetylase"/>
    <property type="match status" value="1"/>
</dbReference>
<name>A0A944QTY5_9GAMM</name>
<keyword evidence="1" id="KW-0732">Signal</keyword>
<accession>A0A944QTY5</accession>
<organism evidence="2 3">
    <name type="scientific">Candidatus Thiodiazotropha taylori</name>
    <dbReference type="NCBI Taxonomy" id="2792791"/>
    <lineage>
        <taxon>Bacteria</taxon>
        <taxon>Pseudomonadati</taxon>
        <taxon>Pseudomonadota</taxon>
        <taxon>Gammaproteobacteria</taxon>
        <taxon>Chromatiales</taxon>
        <taxon>Sedimenticolaceae</taxon>
        <taxon>Candidatus Thiodiazotropha</taxon>
    </lineage>
</organism>
<evidence type="ECO:0000313" key="3">
    <source>
        <dbReference type="Proteomes" id="UP000770889"/>
    </source>
</evidence>
<feature type="signal peptide" evidence="1">
    <location>
        <begin position="1"/>
        <end position="20"/>
    </location>
</feature>
<evidence type="ECO:0000256" key="1">
    <source>
        <dbReference type="SAM" id="SignalP"/>
    </source>
</evidence>
<dbReference type="EMBL" id="JAHHGM010000009">
    <property type="protein sequence ID" value="MBT2989567.1"/>
    <property type="molecule type" value="Genomic_DNA"/>
</dbReference>
<feature type="chain" id="PRO_5037245472" evidence="1">
    <location>
        <begin position="21"/>
        <end position="275"/>
    </location>
</feature>
<dbReference type="Proteomes" id="UP000770889">
    <property type="component" value="Unassembled WGS sequence"/>
</dbReference>
<reference evidence="2 3" key="1">
    <citation type="submission" date="2021-05" db="EMBL/GenBank/DDBJ databases">
        <title>Genetic and Functional Diversity in Clade A Lucinid endosymbionts from the Bahamas.</title>
        <authorList>
            <person name="Giani N.M."/>
            <person name="Engel A.S."/>
            <person name="Campbell B.J."/>
        </authorList>
    </citation>
    <scope>NUCLEOTIDE SEQUENCE [LARGE SCALE GENOMIC DNA]</scope>
    <source>
        <strain evidence="2">LUC16012Gg_MoonRockCtena</strain>
    </source>
</reference>
<dbReference type="AlphaFoldDB" id="A0A944QTY5"/>